<keyword evidence="2" id="KW-1003">Cell membrane</keyword>
<reference evidence="9" key="1">
    <citation type="submission" date="2021-07" db="EMBL/GenBank/DDBJ databases">
        <title>Characterization of violacein-producing bacteria and related species.</title>
        <authorList>
            <person name="Wilson H.S."/>
            <person name="De Leon M.E."/>
        </authorList>
    </citation>
    <scope>NUCLEOTIDE SEQUENCE</scope>
    <source>
        <strain evidence="9">HSC-15S17</strain>
    </source>
</reference>
<dbReference type="Proteomes" id="UP001155901">
    <property type="component" value="Unassembled WGS sequence"/>
</dbReference>
<feature type="transmembrane region" description="Helical" evidence="6">
    <location>
        <begin position="117"/>
        <end position="144"/>
    </location>
</feature>
<evidence type="ECO:0000256" key="5">
    <source>
        <dbReference type="ARBA" id="ARBA00023136"/>
    </source>
</evidence>
<dbReference type="PANTHER" id="PTHR24221:SF654">
    <property type="entry name" value="ATP-BINDING CASSETTE SUB-FAMILY B MEMBER 6"/>
    <property type="match status" value="1"/>
</dbReference>
<feature type="domain" description="ABC transmembrane type-1" evidence="8">
    <location>
        <begin position="16"/>
        <end position="291"/>
    </location>
</feature>
<dbReference type="GO" id="GO:0140359">
    <property type="term" value="F:ABC-type transporter activity"/>
    <property type="evidence" value="ECO:0007669"/>
    <property type="project" value="InterPro"/>
</dbReference>
<dbReference type="PANTHER" id="PTHR24221">
    <property type="entry name" value="ATP-BINDING CASSETTE SUB-FAMILY B"/>
    <property type="match status" value="1"/>
</dbReference>
<accession>A0AA41HK48</accession>
<keyword evidence="10" id="KW-0067">ATP-binding</keyword>
<reference evidence="10" key="2">
    <citation type="submission" date="2022-03" db="EMBL/GenBank/DDBJ databases">
        <title>Genome Encyclopedia of Bacteria and Archaea VI: Functional Genomics of Type Strains.</title>
        <authorList>
            <person name="Whitman W."/>
        </authorList>
    </citation>
    <scope>NUCLEOTIDE SEQUENCE</scope>
    <source>
        <strain evidence="10">HSC-15S17</strain>
    </source>
</reference>
<feature type="transmembrane region" description="Helical" evidence="6">
    <location>
        <begin position="150"/>
        <end position="167"/>
    </location>
</feature>
<dbReference type="GO" id="GO:0005524">
    <property type="term" value="F:ATP binding"/>
    <property type="evidence" value="ECO:0007669"/>
    <property type="project" value="UniProtKB-KW"/>
</dbReference>
<evidence type="ECO:0000259" key="8">
    <source>
        <dbReference type="PROSITE" id="PS50929"/>
    </source>
</evidence>
<dbReference type="Proteomes" id="UP001162889">
    <property type="component" value="Unassembled WGS sequence"/>
</dbReference>
<evidence type="ECO:0000313" key="9">
    <source>
        <dbReference type="EMBL" id="MBV6325611.1"/>
    </source>
</evidence>
<dbReference type="EMBL" id="JAHTGR010000040">
    <property type="protein sequence ID" value="MBV6325611.1"/>
    <property type="molecule type" value="Genomic_DNA"/>
</dbReference>
<dbReference type="InterPro" id="IPR003439">
    <property type="entry name" value="ABC_transporter-like_ATP-bd"/>
</dbReference>
<keyword evidence="4 6" id="KW-1133">Transmembrane helix</keyword>
<evidence type="ECO:0000313" key="10">
    <source>
        <dbReference type="EMBL" id="MCP2010924.1"/>
    </source>
</evidence>
<dbReference type="Pfam" id="PF00664">
    <property type="entry name" value="ABC_membrane"/>
    <property type="match status" value="1"/>
</dbReference>
<dbReference type="PROSITE" id="PS50893">
    <property type="entry name" value="ABC_TRANSPORTER_2"/>
    <property type="match status" value="1"/>
</dbReference>
<evidence type="ECO:0000256" key="2">
    <source>
        <dbReference type="ARBA" id="ARBA00022475"/>
    </source>
</evidence>
<keyword evidence="5 6" id="KW-0472">Membrane</keyword>
<keyword evidence="10" id="KW-0547">Nucleotide-binding</keyword>
<dbReference type="GO" id="GO:0016020">
    <property type="term" value="C:membrane"/>
    <property type="evidence" value="ECO:0007669"/>
    <property type="project" value="UniProtKB-SubCell"/>
</dbReference>
<name>A0AA41HK48_9BURK</name>
<dbReference type="RefSeq" id="WP_217946517.1">
    <property type="nucleotide sequence ID" value="NZ_JAHTGR010000040.1"/>
</dbReference>
<dbReference type="GO" id="GO:0034040">
    <property type="term" value="F:ATPase-coupled lipid transmembrane transporter activity"/>
    <property type="evidence" value="ECO:0007669"/>
    <property type="project" value="TreeGrafter"/>
</dbReference>
<dbReference type="EMBL" id="JALJZU010000009">
    <property type="protein sequence ID" value="MCP2010924.1"/>
    <property type="molecule type" value="Genomic_DNA"/>
</dbReference>
<dbReference type="InterPro" id="IPR039421">
    <property type="entry name" value="Type_1_exporter"/>
</dbReference>
<proteinExistence type="predicted"/>
<comment type="subcellular location">
    <subcellularLocation>
        <location evidence="1">Membrane</location>
        <topology evidence="1">Multi-pass membrane protein</topology>
    </subcellularLocation>
</comment>
<dbReference type="PROSITE" id="PS50929">
    <property type="entry name" value="ABC_TM1F"/>
    <property type="match status" value="1"/>
</dbReference>
<dbReference type="GO" id="GO:1904680">
    <property type="term" value="F:peptide transmembrane transporter activity"/>
    <property type="evidence" value="ECO:0007669"/>
    <property type="project" value="InterPro"/>
</dbReference>
<keyword evidence="3 6" id="KW-0812">Transmembrane</keyword>
<dbReference type="AlphaFoldDB" id="A0AA41HK48"/>
<comment type="caution">
    <text evidence="9">The sequence shown here is derived from an EMBL/GenBank/DDBJ whole genome shotgun (WGS) entry which is preliminary data.</text>
</comment>
<evidence type="ECO:0000259" key="7">
    <source>
        <dbReference type="PROSITE" id="PS50893"/>
    </source>
</evidence>
<dbReference type="GO" id="GO:0016887">
    <property type="term" value="F:ATP hydrolysis activity"/>
    <property type="evidence" value="ECO:0007669"/>
    <property type="project" value="InterPro"/>
</dbReference>
<dbReference type="NCBIfam" id="TIGR01194">
    <property type="entry name" value="cyc_pep_trnsptr"/>
    <property type="match status" value="1"/>
</dbReference>
<keyword evidence="12" id="KW-1185">Reference proteome</keyword>
<evidence type="ECO:0000313" key="12">
    <source>
        <dbReference type="Proteomes" id="UP001162889"/>
    </source>
</evidence>
<sequence length="551" mass="59980">MKLLSYIYRHAGRLLLLATLSSIVSGISGAALVGVIGKGLAGDGAALLPLAGAFFALCVLNVASKSYAEVALLRTTQTAIFHMRTEISRKLLATPLRKLQELGKPGLLTILTKDIDIVIGAFQLLPAAFGNLIVIAACLAYMAWLSWQLFLIYVVCLAVCVAGFTLAERRPMARLVLVRQHIDQLYAYFRDLIEGSKELQLNARRGARFVDDVIAPSAGRFRHAYSAAMIGYTTVNNVGMILFYLIIGVLLFLVPLWLPQRAEVLATTTLILMYLIKPIADMTAMVPALRQAGISMDKVEQLNGALDAPAPAAGAPAFARQAPLRLQLRQVCHRYPGLSEDHQFMLGPLDLTIAQGECVFIIGGNGSGKTTLAMLLLGLYLPEGGQVVLNGEAVTADNIDQYRQHFSAVFADFHLFEHLLGEPGAALEARANEFIAKFGLAHKVRIEDGRFSTRDLSTGQRKRLALVSAYLEDRPVYLFDEWAADQDPAFKRVFYTELLPELKARGKTVLVISHDDGYFDCADRIIKLADGQLQVVSGAHPAAPAGALHLA</sequence>
<dbReference type="InterPro" id="IPR011527">
    <property type="entry name" value="ABC1_TM_dom"/>
</dbReference>
<organism evidence="9 11">
    <name type="scientific">Duganella violaceipulchra</name>
    <dbReference type="NCBI Taxonomy" id="2849652"/>
    <lineage>
        <taxon>Bacteria</taxon>
        <taxon>Pseudomonadati</taxon>
        <taxon>Pseudomonadota</taxon>
        <taxon>Betaproteobacteria</taxon>
        <taxon>Burkholderiales</taxon>
        <taxon>Oxalobacteraceae</taxon>
        <taxon>Telluria group</taxon>
        <taxon>Duganella</taxon>
    </lineage>
</organism>
<protein>
    <submittedName>
        <fullName evidence="10">ATP-binding cassette transporter</fullName>
    </submittedName>
    <submittedName>
        <fullName evidence="9">Cyclic peptide export ABC transporter</fullName>
    </submittedName>
</protein>
<feature type="transmembrane region" description="Helical" evidence="6">
    <location>
        <begin position="238"/>
        <end position="258"/>
    </location>
</feature>
<evidence type="ECO:0000256" key="6">
    <source>
        <dbReference type="SAM" id="Phobius"/>
    </source>
</evidence>
<feature type="domain" description="ABC transporter" evidence="7">
    <location>
        <begin position="326"/>
        <end position="550"/>
    </location>
</feature>
<gene>
    <name evidence="9" type="ORF">KVP70_32365</name>
    <name evidence="10" type="ORF">L1274_004666</name>
</gene>
<dbReference type="Pfam" id="PF00005">
    <property type="entry name" value="ABC_tran"/>
    <property type="match status" value="1"/>
</dbReference>
<evidence type="ECO:0000313" key="11">
    <source>
        <dbReference type="Proteomes" id="UP001155901"/>
    </source>
</evidence>
<dbReference type="InterPro" id="IPR003593">
    <property type="entry name" value="AAA+_ATPase"/>
</dbReference>
<feature type="transmembrane region" description="Helical" evidence="6">
    <location>
        <begin position="45"/>
        <end position="64"/>
    </location>
</feature>
<dbReference type="InterPro" id="IPR005898">
    <property type="entry name" value="Cyc_pep_transpt_SyrD/YojI"/>
</dbReference>
<dbReference type="GO" id="GO:0015833">
    <property type="term" value="P:peptide transport"/>
    <property type="evidence" value="ECO:0007669"/>
    <property type="project" value="InterPro"/>
</dbReference>
<evidence type="ECO:0000256" key="4">
    <source>
        <dbReference type="ARBA" id="ARBA00022989"/>
    </source>
</evidence>
<evidence type="ECO:0000256" key="3">
    <source>
        <dbReference type="ARBA" id="ARBA00022692"/>
    </source>
</evidence>
<dbReference type="SMART" id="SM00382">
    <property type="entry name" value="AAA"/>
    <property type="match status" value="1"/>
</dbReference>
<evidence type="ECO:0000256" key="1">
    <source>
        <dbReference type="ARBA" id="ARBA00004141"/>
    </source>
</evidence>